<name>A0AAD7RAJ8_9TELE</name>
<dbReference type="Gene3D" id="3.10.170.20">
    <property type="match status" value="1"/>
</dbReference>
<organism evidence="1 2">
    <name type="scientific">Aldrovandia affinis</name>
    <dbReference type="NCBI Taxonomy" id="143900"/>
    <lineage>
        <taxon>Eukaryota</taxon>
        <taxon>Metazoa</taxon>
        <taxon>Chordata</taxon>
        <taxon>Craniata</taxon>
        <taxon>Vertebrata</taxon>
        <taxon>Euteleostomi</taxon>
        <taxon>Actinopterygii</taxon>
        <taxon>Neopterygii</taxon>
        <taxon>Teleostei</taxon>
        <taxon>Notacanthiformes</taxon>
        <taxon>Halosauridae</taxon>
        <taxon>Aldrovandia</taxon>
    </lineage>
</organism>
<reference evidence="1" key="1">
    <citation type="journal article" date="2023" name="Science">
        <title>Genome structures resolve the early diversification of teleost fishes.</title>
        <authorList>
            <person name="Parey E."/>
            <person name="Louis A."/>
            <person name="Montfort J."/>
            <person name="Bouchez O."/>
            <person name="Roques C."/>
            <person name="Iampietro C."/>
            <person name="Lluch J."/>
            <person name="Castinel A."/>
            <person name="Donnadieu C."/>
            <person name="Desvignes T."/>
            <person name="Floi Bucao C."/>
            <person name="Jouanno E."/>
            <person name="Wen M."/>
            <person name="Mejri S."/>
            <person name="Dirks R."/>
            <person name="Jansen H."/>
            <person name="Henkel C."/>
            <person name="Chen W.J."/>
            <person name="Zahm M."/>
            <person name="Cabau C."/>
            <person name="Klopp C."/>
            <person name="Thompson A.W."/>
            <person name="Robinson-Rechavi M."/>
            <person name="Braasch I."/>
            <person name="Lecointre G."/>
            <person name="Bobe J."/>
            <person name="Postlethwait J.H."/>
            <person name="Berthelot C."/>
            <person name="Roest Crollius H."/>
            <person name="Guiguen Y."/>
        </authorList>
    </citation>
    <scope>NUCLEOTIDE SEQUENCE</scope>
    <source>
        <strain evidence="1">NC1722</strain>
    </source>
</reference>
<dbReference type="Proteomes" id="UP001221898">
    <property type="component" value="Unassembled WGS sequence"/>
</dbReference>
<dbReference type="AlphaFoldDB" id="A0AAD7RAJ8"/>
<protein>
    <submittedName>
        <fullName evidence="1">Uncharacterized protein</fullName>
    </submittedName>
</protein>
<accession>A0AAD7RAJ8</accession>
<comment type="caution">
    <text evidence="1">The sequence shown here is derived from an EMBL/GenBank/DDBJ whole genome shotgun (WGS) entry which is preliminary data.</text>
</comment>
<proteinExistence type="predicted"/>
<dbReference type="EMBL" id="JAINUG010000388">
    <property type="protein sequence ID" value="KAJ8372745.1"/>
    <property type="molecule type" value="Genomic_DNA"/>
</dbReference>
<evidence type="ECO:0000313" key="1">
    <source>
        <dbReference type="EMBL" id="KAJ8372745.1"/>
    </source>
</evidence>
<gene>
    <name evidence="1" type="ORF">AAFF_G00277530</name>
</gene>
<keyword evidence="2" id="KW-1185">Reference proteome</keyword>
<sequence length="249" mass="27731">MSLPHLHRQSPSLIRPPAPPPLVSCPYTALHIQALKGRTDSWPHPPNLSYALVGQLRCQSGSRHGYRRRVPPSLRWRERLERAANEAVTTVCSTLSVNRVPGQLLLSRDINKYCRFIWRNASALNYNRCGRASEQYWAETCLGIRIPDDHLSGCAVYPSPDSPAVTVLRPEGAGLPDTDFLLYLHTQSTDKCRAEVRIYTPAVIGALQKHLHSPNAQQGALLENQVATHRSFTVSSNHLEPLLLQGQGL</sequence>
<evidence type="ECO:0000313" key="2">
    <source>
        <dbReference type="Proteomes" id="UP001221898"/>
    </source>
</evidence>